<evidence type="ECO:0000256" key="1">
    <source>
        <dbReference type="SAM" id="Phobius"/>
    </source>
</evidence>
<keyword evidence="1" id="KW-1133">Transmembrane helix</keyword>
<dbReference type="Proteomes" id="UP000179034">
    <property type="component" value="Unassembled WGS sequence"/>
</dbReference>
<dbReference type="EMBL" id="MFIW01000012">
    <property type="protein sequence ID" value="OGF98085.1"/>
    <property type="molecule type" value="Genomic_DNA"/>
</dbReference>
<dbReference type="AlphaFoldDB" id="A0A1F5YD25"/>
<protein>
    <submittedName>
        <fullName evidence="2">Uncharacterized protein</fullName>
    </submittedName>
</protein>
<keyword evidence="1" id="KW-0472">Membrane</keyword>
<organism evidence="2 3">
    <name type="scientific">Candidatus Glassbacteria bacterium RBG_16_58_8</name>
    <dbReference type="NCBI Taxonomy" id="1817866"/>
    <lineage>
        <taxon>Bacteria</taxon>
        <taxon>Candidatus Glassiibacteriota</taxon>
    </lineage>
</organism>
<name>A0A1F5YD25_9BACT</name>
<keyword evidence="1" id="KW-0812">Transmembrane</keyword>
<feature type="transmembrane region" description="Helical" evidence="1">
    <location>
        <begin position="31"/>
        <end position="53"/>
    </location>
</feature>
<proteinExistence type="predicted"/>
<evidence type="ECO:0000313" key="3">
    <source>
        <dbReference type="Proteomes" id="UP000179034"/>
    </source>
</evidence>
<comment type="caution">
    <text evidence="2">The sequence shown here is derived from an EMBL/GenBank/DDBJ whole genome shotgun (WGS) entry which is preliminary data.</text>
</comment>
<sequence>MIIGVLALLAFDILAAIAGLTGDALWPVGTLFGIVGCIITYLAVTIGFGAVILTRFGTRRFVEVPAVGGGAAKEA</sequence>
<gene>
    <name evidence="2" type="ORF">A2Z06_05040</name>
</gene>
<reference evidence="2 3" key="1">
    <citation type="journal article" date="2016" name="Nat. Commun.">
        <title>Thousands of microbial genomes shed light on interconnected biogeochemical processes in an aquifer system.</title>
        <authorList>
            <person name="Anantharaman K."/>
            <person name="Brown C.T."/>
            <person name="Hug L.A."/>
            <person name="Sharon I."/>
            <person name="Castelle C.J."/>
            <person name="Probst A.J."/>
            <person name="Thomas B.C."/>
            <person name="Singh A."/>
            <person name="Wilkins M.J."/>
            <person name="Karaoz U."/>
            <person name="Brodie E.L."/>
            <person name="Williams K.H."/>
            <person name="Hubbard S.S."/>
            <person name="Banfield J.F."/>
        </authorList>
    </citation>
    <scope>NUCLEOTIDE SEQUENCE [LARGE SCALE GENOMIC DNA]</scope>
</reference>
<accession>A0A1F5YD25</accession>
<evidence type="ECO:0000313" key="2">
    <source>
        <dbReference type="EMBL" id="OGF98085.1"/>
    </source>
</evidence>